<protein>
    <submittedName>
        <fullName evidence="1">Commd5 containing protein</fullName>
    </submittedName>
</protein>
<evidence type="ECO:0000313" key="1">
    <source>
        <dbReference type="EMBL" id="DAD78519.1"/>
    </source>
</evidence>
<organism evidence="1">
    <name type="scientific">Microviridae sp. ctwzP10</name>
    <dbReference type="NCBI Taxonomy" id="2826746"/>
    <lineage>
        <taxon>Viruses</taxon>
        <taxon>Monodnaviria</taxon>
        <taxon>Sangervirae</taxon>
        <taxon>Phixviricota</taxon>
        <taxon>Malgrandaviricetes</taxon>
        <taxon>Petitvirales</taxon>
        <taxon>Microviridae</taxon>
    </lineage>
</organism>
<proteinExistence type="predicted"/>
<sequence length="37" mass="4319">MFTLTLKEINALFNNIRKILAMLDKIYHAVEGNKPEE</sequence>
<accession>A0A8S5M8V8</accession>
<name>A0A8S5M8V8_9VIRU</name>
<reference evidence="1" key="1">
    <citation type="journal article" date="2021" name="Proc. Natl. Acad. Sci. U.S.A.">
        <title>A Catalog of Tens of Thousands of Viruses from Human Metagenomes Reveals Hidden Associations with Chronic Diseases.</title>
        <authorList>
            <person name="Tisza M.J."/>
            <person name="Buck C.B."/>
        </authorList>
    </citation>
    <scope>NUCLEOTIDE SEQUENCE</scope>
    <source>
        <strain evidence="1">CtwzP10</strain>
    </source>
</reference>
<dbReference type="EMBL" id="BK014845">
    <property type="protein sequence ID" value="DAD78519.1"/>
    <property type="molecule type" value="Genomic_DNA"/>
</dbReference>